<dbReference type="Proteomes" id="UP001331761">
    <property type="component" value="Unassembled WGS sequence"/>
</dbReference>
<accession>A0AAN8GAJ2</accession>
<comment type="caution">
    <text evidence="1">The sequence shown here is derived from an EMBL/GenBank/DDBJ whole genome shotgun (WGS) entry which is preliminary data.</text>
</comment>
<reference evidence="1 2" key="1">
    <citation type="submission" date="2019-10" db="EMBL/GenBank/DDBJ databases">
        <title>Assembly and Annotation for the nematode Trichostrongylus colubriformis.</title>
        <authorList>
            <person name="Martin J."/>
        </authorList>
    </citation>
    <scope>NUCLEOTIDE SEQUENCE [LARGE SCALE GENOMIC DNA]</scope>
    <source>
        <strain evidence="1">G859</strain>
        <tissue evidence="1">Whole worm</tissue>
    </source>
</reference>
<keyword evidence="2" id="KW-1185">Reference proteome</keyword>
<dbReference type="EMBL" id="WIXE01007309">
    <property type="protein sequence ID" value="KAK5980528.1"/>
    <property type="molecule type" value="Genomic_DNA"/>
</dbReference>
<organism evidence="1 2">
    <name type="scientific">Trichostrongylus colubriformis</name>
    <name type="common">Black scour worm</name>
    <dbReference type="NCBI Taxonomy" id="6319"/>
    <lineage>
        <taxon>Eukaryota</taxon>
        <taxon>Metazoa</taxon>
        <taxon>Ecdysozoa</taxon>
        <taxon>Nematoda</taxon>
        <taxon>Chromadorea</taxon>
        <taxon>Rhabditida</taxon>
        <taxon>Rhabditina</taxon>
        <taxon>Rhabditomorpha</taxon>
        <taxon>Strongyloidea</taxon>
        <taxon>Trichostrongylidae</taxon>
        <taxon>Trichostrongylus</taxon>
    </lineage>
</organism>
<evidence type="ECO:0000313" key="2">
    <source>
        <dbReference type="Proteomes" id="UP001331761"/>
    </source>
</evidence>
<gene>
    <name evidence="1" type="ORF">GCK32_001507</name>
</gene>
<proteinExistence type="predicted"/>
<dbReference type="AlphaFoldDB" id="A0AAN8GAJ2"/>
<protein>
    <submittedName>
        <fullName evidence="1">Uncharacterized protein</fullName>
    </submittedName>
</protein>
<name>A0AAN8GAJ2_TRICO</name>
<sequence>MKENMQKLWQWFRDRKTHTIRKWRSTLVRRSTENGIDDKRNKRVGHSVSDINLPSTSKDLSPEYEQFFDEPRTKDFLDSMRLLVEMSTKPSKPVYNTFSTCDTYTSSDHFFRSINDPVSPVVNRAINRYESPRFIFEENMVLDEKLHWLT</sequence>
<evidence type="ECO:0000313" key="1">
    <source>
        <dbReference type="EMBL" id="KAK5980528.1"/>
    </source>
</evidence>